<keyword evidence="3 5" id="KW-0175">Coiled coil</keyword>
<feature type="coiled-coil region" evidence="5">
    <location>
        <begin position="33"/>
        <end position="60"/>
    </location>
</feature>
<dbReference type="WBParaSite" id="jg18856">
    <property type="protein sequence ID" value="jg18856"/>
    <property type="gene ID" value="jg18856"/>
</dbReference>
<dbReference type="Gene3D" id="1.20.5.170">
    <property type="match status" value="1"/>
</dbReference>
<dbReference type="Pfam" id="PF00038">
    <property type="entry name" value="Filament"/>
    <property type="match status" value="1"/>
</dbReference>
<evidence type="ECO:0000256" key="4">
    <source>
        <dbReference type="ARBA" id="ARBA00023242"/>
    </source>
</evidence>
<dbReference type="GO" id="GO:0005882">
    <property type="term" value="C:intermediate filament"/>
    <property type="evidence" value="ECO:0007669"/>
    <property type="project" value="UniProtKB-KW"/>
</dbReference>
<dbReference type="GO" id="GO:0005652">
    <property type="term" value="C:nuclear lamina"/>
    <property type="evidence" value="ECO:0007669"/>
    <property type="project" value="TreeGrafter"/>
</dbReference>
<reference evidence="8" key="1">
    <citation type="submission" date="2022-11" db="UniProtKB">
        <authorList>
            <consortium name="WormBaseParasite"/>
        </authorList>
    </citation>
    <scope>IDENTIFICATION</scope>
</reference>
<dbReference type="GO" id="GO:0090435">
    <property type="term" value="P:protein localization to nuclear envelope"/>
    <property type="evidence" value="ECO:0007669"/>
    <property type="project" value="TreeGrafter"/>
</dbReference>
<dbReference type="SUPFAM" id="SSF64593">
    <property type="entry name" value="Intermediate filament protein, coiled coil region"/>
    <property type="match status" value="1"/>
</dbReference>
<dbReference type="Proteomes" id="UP000887574">
    <property type="component" value="Unplaced"/>
</dbReference>
<dbReference type="GO" id="GO:0031507">
    <property type="term" value="P:heterochromatin formation"/>
    <property type="evidence" value="ECO:0007669"/>
    <property type="project" value="TreeGrafter"/>
</dbReference>
<dbReference type="AlphaFoldDB" id="A0A915DDS4"/>
<keyword evidence="2" id="KW-0403">Intermediate filament</keyword>
<dbReference type="PANTHER" id="PTHR45721">
    <property type="entry name" value="LAMIN DM0-RELATED"/>
    <property type="match status" value="1"/>
</dbReference>
<dbReference type="InterPro" id="IPR039008">
    <property type="entry name" value="IF_rod_dom"/>
</dbReference>
<keyword evidence="7" id="KW-1185">Reference proteome</keyword>
<proteinExistence type="predicted"/>
<protein>
    <submittedName>
        <fullName evidence="8">LTD domain-containing protein</fullName>
    </submittedName>
</protein>
<evidence type="ECO:0000256" key="3">
    <source>
        <dbReference type="ARBA" id="ARBA00023054"/>
    </source>
</evidence>
<dbReference type="PANTHER" id="PTHR45721:SF11">
    <property type="entry name" value="LAMIN DM0-RELATED"/>
    <property type="match status" value="1"/>
</dbReference>
<accession>A0A915DDS4</accession>
<dbReference type="Gene3D" id="2.60.40.1260">
    <property type="entry name" value="Lamin Tail domain"/>
    <property type="match status" value="1"/>
</dbReference>
<evidence type="ECO:0000313" key="7">
    <source>
        <dbReference type="Proteomes" id="UP000887574"/>
    </source>
</evidence>
<evidence type="ECO:0000256" key="1">
    <source>
        <dbReference type="ARBA" id="ARBA00004123"/>
    </source>
</evidence>
<organism evidence="7 8">
    <name type="scientific">Ditylenchus dipsaci</name>
    <dbReference type="NCBI Taxonomy" id="166011"/>
    <lineage>
        <taxon>Eukaryota</taxon>
        <taxon>Metazoa</taxon>
        <taxon>Ecdysozoa</taxon>
        <taxon>Nematoda</taxon>
        <taxon>Chromadorea</taxon>
        <taxon>Rhabditida</taxon>
        <taxon>Tylenchina</taxon>
        <taxon>Tylenchomorpha</taxon>
        <taxon>Sphaerularioidea</taxon>
        <taxon>Anguinidae</taxon>
        <taxon>Anguininae</taxon>
        <taxon>Ditylenchus</taxon>
    </lineage>
</organism>
<evidence type="ECO:0000313" key="8">
    <source>
        <dbReference type="WBParaSite" id="jg18856"/>
    </source>
</evidence>
<dbReference type="GO" id="GO:0005200">
    <property type="term" value="F:structural constituent of cytoskeleton"/>
    <property type="evidence" value="ECO:0007669"/>
    <property type="project" value="TreeGrafter"/>
</dbReference>
<evidence type="ECO:0000256" key="5">
    <source>
        <dbReference type="SAM" id="Coils"/>
    </source>
</evidence>
<evidence type="ECO:0000256" key="2">
    <source>
        <dbReference type="ARBA" id="ARBA00022754"/>
    </source>
</evidence>
<feature type="coiled-coil region" evidence="5">
    <location>
        <begin position="136"/>
        <end position="223"/>
    </location>
</feature>
<dbReference type="InterPro" id="IPR001322">
    <property type="entry name" value="Lamin_tail_dom"/>
</dbReference>
<dbReference type="GO" id="GO:0006998">
    <property type="term" value="P:nuclear envelope organization"/>
    <property type="evidence" value="ECO:0007669"/>
    <property type="project" value="TreeGrafter"/>
</dbReference>
<keyword evidence="4" id="KW-0539">Nucleus</keyword>
<comment type="subcellular location">
    <subcellularLocation>
        <location evidence="1">Nucleus</location>
    </subcellularLocation>
</comment>
<dbReference type="InterPro" id="IPR036415">
    <property type="entry name" value="Lamin_tail_dom_sf"/>
</dbReference>
<sequence length="413" mass="46647">MRSAAERLKIEIKVAEKHIGDDYGRMQDLKATLRDRKGHCELAEKELQTLKKEEEGCKKEIGTIRNQLDNEFCCAKICKTSLPLIKMIWNLRGATRTKPLKNFVVNARPVANNACRLRHRIAESRAEVDARYQGKLAKAKEDDDRSRENALKAKQESARYRLKMEELEKAYAENNIDVNALNSKIVELENSLRYLSEFNDVRLQERDEKILEMEASLNAMMEEFRSLMDVKVQLDTELLAYQKLLEGEEIRLNIIAGKGGCQAHRCAARLKKIRCPGSSSLLFSDSKTYTSKSGAIGPLTVQEIGTDGSFIRIRNTGDTVCAIGGWKIVSTAGLKEVSYRFRANQTIGPNETLAVWSNGADPMDKFESHLSMKNQIWPTDVAIKAVLQNADGVVVAWRDSILEHQVEENEEIA</sequence>
<dbReference type="PROSITE" id="PS51841">
    <property type="entry name" value="LTD"/>
    <property type="match status" value="1"/>
</dbReference>
<dbReference type="GO" id="GO:0007097">
    <property type="term" value="P:nuclear migration"/>
    <property type="evidence" value="ECO:0007669"/>
    <property type="project" value="TreeGrafter"/>
</dbReference>
<evidence type="ECO:0000259" key="6">
    <source>
        <dbReference type="PROSITE" id="PS51841"/>
    </source>
</evidence>
<name>A0A915DDS4_9BILA</name>
<dbReference type="Pfam" id="PF00932">
    <property type="entry name" value="LTD"/>
    <property type="match status" value="1"/>
</dbReference>
<dbReference type="GO" id="GO:0051664">
    <property type="term" value="P:nuclear pore localization"/>
    <property type="evidence" value="ECO:0007669"/>
    <property type="project" value="TreeGrafter"/>
</dbReference>
<feature type="domain" description="LTD" evidence="6">
    <location>
        <begin position="287"/>
        <end position="413"/>
    </location>
</feature>
<dbReference type="SUPFAM" id="SSF74853">
    <property type="entry name" value="Lamin A/C globular tail domain"/>
    <property type="match status" value="1"/>
</dbReference>